<dbReference type="PANTHER" id="PTHR30385:SF4">
    <property type="entry name" value="RNA POLYMERASE SIGMA-E FACTOR"/>
    <property type="match status" value="1"/>
</dbReference>
<dbReference type="NCBIfam" id="TIGR02937">
    <property type="entry name" value="sigma70-ECF"/>
    <property type="match status" value="1"/>
</dbReference>
<dbReference type="InterPro" id="IPR007627">
    <property type="entry name" value="RNA_pol_sigma70_r2"/>
</dbReference>
<protein>
    <submittedName>
        <fullName evidence="8">Sigma-70 family RNA polymerase sigma factor</fullName>
    </submittedName>
</protein>
<dbReference type="InterPro" id="IPR036388">
    <property type="entry name" value="WH-like_DNA-bd_sf"/>
</dbReference>
<dbReference type="Pfam" id="PF04545">
    <property type="entry name" value="Sigma70_r4"/>
    <property type="match status" value="1"/>
</dbReference>
<evidence type="ECO:0000256" key="1">
    <source>
        <dbReference type="ARBA" id="ARBA00023015"/>
    </source>
</evidence>
<dbReference type="InterPro" id="IPR007630">
    <property type="entry name" value="RNA_pol_sigma70_r4"/>
</dbReference>
<feature type="domain" description="RNA polymerase sigma-70 region 3" evidence="5">
    <location>
        <begin position="121"/>
        <end position="176"/>
    </location>
</feature>
<dbReference type="Pfam" id="PF04539">
    <property type="entry name" value="Sigma70_r3"/>
    <property type="match status" value="1"/>
</dbReference>
<dbReference type="SUPFAM" id="SSF88946">
    <property type="entry name" value="Sigma2 domain of RNA polymerase sigma factors"/>
    <property type="match status" value="1"/>
</dbReference>
<dbReference type="InterPro" id="IPR014284">
    <property type="entry name" value="RNA_pol_sigma-70_dom"/>
</dbReference>
<dbReference type="CDD" id="cd06171">
    <property type="entry name" value="Sigma70_r4"/>
    <property type="match status" value="1"/>
</dbReference>
<dbReference type="SUPFAM" id="SSF88659">
    <property type="entry name" value="Sigma3 and sigma4 domains of RNA polymerase sigma factors"/>
    <property type="match status" value="2"/>
</dbReference>
<evidence type="ECO:0000313" key="8">
    <source>
        <dbReference type="EMBL" id="TMI77114.1"/>
    </source>
</evidence>
<feature type="domain" description="RNA polymerase sigma-70 region 2" evidence="6">
    <location>
        <begin position="42"/>
        <end position="106"/>
    </location>
</feature>
<keyword evidence="2" id="KW-0731">Sigma factor</keyword>
<dbReference type="Gene3D" id="1.20.120.1810">
    <property type="match status" value="1"/>
</dbReference>
<evidence type="ECO:0000313" key="9">
    <source>
        <dbReference type="Proteomes" id="UP000318834"/>
    </source>
</evidence>
<feature type="domain" description="RNA polymerase sigma-70 region 4" evidence="7">
    <location>
        <begin position="206"/>
        <end position="255"/>
    </location>
</feature>
<dbReference type="GO" id="GO:0016987">
    <property type="term" value="F:sigma factor activity"/>
    <property type="evidence" value="ECO:0007669"/>
    <property type="project" value="UniProtKB-KW"/>
</dbReference>
<dbReference type="Pfam" id="PF04542">
    <property type="entry name" value="Sigma70_r2"/>
    <property type="match status" value="1"/>
</dbReference>
<gene>
    <name evidence="8" type="ORF">E6H05_01020</name>
</gene>
<dbReference type="Proteomes" id="UP000318834">
    <property type="component" value="Unassembled WGS sequence"/>
</dbReference>
<keyword evidence="3" id="KW-0238">DNA-binding</keyword>
<dbReference type="InterPro" id="IPR007624">
    <property type="entry name" value="RNA_pol_sigma70_r3"/>
</dbReference>
<name>A0A537J0M5_9BACT</name>
<accession>A0A537J0M5</accession>
<comment type="caution">
    <text evidence="8">The sequence shown here is derived from an EMBL/GenBank/DDBJ whole genome shotgun (WGS) entry which is preliminary data.</text>
</comment>
<evidence type="ECO:0000259" key="5">
    <source>
        <dbReference type="Pfam" id="PF04539"/>
    </source>
</evidence>
<dbReference type="InterPro" id="IPR000943">
    <property type="entry name" value="RNA_pol_sigma70"/>
</dbReference>
<proteinExistence type="predicted"/>
<keyword evidence="1" id="KW-0805">Transcription regulation</keyword>
<dbReference type="InterPro" id="IPR013325">
    <property type="entry name" value="RNA_pol_sigma_r2"/>
</dbReference>
<dbReference type="AlphaFoldDB" id="A0A537J0M5"/>
<evidence type="ECO:0000256" key="4">
    <source>
        <dbReference type="ARBA" id="ARBA00023163"/>
    </source>
</evidence>
<dbReference type="GO" id="GO:0003677">
    <property type="term" value="F:DNA binding"/>
    <property type="evidence" value="ECO:0007669"/>
    <property type="project" value="UniProtKB-KW"/>
</dbReference>
<organism evidence="8 9">
    <name type="scientific">Candidatus Segetimicrobium genomatis</name>
    <dbReference type="NCBI Taxonomy" id="2569760"/>
    <lineage>
        <taxon>Bacteria</taxon>
        <taxon>Bacillati</taxon>
        <taxon>Candidatus Sysuimicrobiota</taxon>
        <taxon>Candidatus Sysuimicrobiia</taxon>
        <taxon>Candidatus Sysuimicrobiales</taxon>
        <taxon>Candidatus Segetimicrobiaceae</taxon>
        <taxon>Candidatus Segetimicrobium</taxon>
    </lineage>
</organism>
<keyword evidence="4" id="KW-0804">Transcription</keyword>
<dbReference type="InterPro" id="IPR013324">
    <property type="entry name" value="RNA_pol_sigma_r3/r4-like"/>
</dbReference>
<evidence type="ECO:0000256" key="2">
    <source>
        <dbReference type="ARBA" id="ARBA00023082"/>
    </source>
</evidence>
<evidence type="ECO:0000256" key="3">
    <source>
        <dbReference type="ARBA" id="ARBA00023125"/>
    </source>
</evidence>
<dbReference type="GO" id="GO:0006352">
    <property type="term" value="P:DNA-templated transcription initiation"/>
    <property type="evidence" value="ECO:0007669"/>
    <property type="project" value="InterPro"/>
</dbReference>
<dbReference type="Gene3D" id="1.10.10.10">
    <property type="entry name" value="Winged helix-like DNA-binding domain superfamily/Winged helix DNA-binding domain"/>
    <property type="match status" value="2"/>
</dbReference>
<dbReference type="PRINTS" id="PR00046">
    <property type="entry name" value="SIGMA70FCT"/>
</dbReference>
<dbReference type="PANTHER" id="PTHR30385">
    <property type="entry name" value="SIGMA FACTOR F FLAGELLAR"/>
    <property type="match status" value="1"/>
</dbReference>
<sequence>MGGKAPAHPIREAAPADDVVVLFRSYRAIRSAELHARLTTLFMPLVHQVARRYARSGIPVEDLHQIGYIGLMNAVTNFDPDRSVKFETYARHLIAGEIRHYLRDQGTTVRRPRWLYEMDHRITRAMAELTQRIGRAPTPSEIARVIQADVDEVAEVLQARESLRLVSLDEEREGDDGAPIAQRDRITNKHAGGAMAVEDRVLIADAIERLSGLQRKVIYYLFYLDLTQTEAARKLGISQKHVSRVMHAALRRLRETLHPEAV</sequence>
<dbReference type="EMBL" id="VBAP01000006">
    <property type="protein sequence ID" value="TMI77114.1"/>
    <property type="molecule type" value="Genomic_DNA"/>
</dbReference>
<evidence type="ECO:0000259" key="6">
    <source>
        <dbReference type="Pfam" id="PF04542"/>
    </source>
</evidence>
<reference evidence="8 9" key="1">
    <citation type="journal article" date="2019" name="Nat. Microbiol.">
        <title>Mediterranean grassland soil C-N compound turnover is dependent on rainfall and depth, and is mediated by genomically divergent microorganisms.</title>
        <authorList>
            <person name="Diamond S."/>
            <person name="Andeer P.F."/>
            <person name="Li Z."/>
            <person name="Crits-Christoph A."/>
            <person name="Burstein D."/>
            <person name="Anantharaman K."/>
            <person name="Lane K.R."/>
            <person name="Thomas B.C."/>
            <person name="Pan C."/>
            <person name="Northen T.R."/>
            <person name="Banfield J.F."/>
        </authorList>
    </citation>
    <scope>NUCLEOTIDE SEQUENCE [LARGE SCALE GENOMIC DNA]</scope>
    <source>
        <strain evidence="8">NP_8</strain>
    </source>
</reference>
<evidence type="ECO:0000259" key="7">
    <source>
        <dbReference type="Pfam" id="PF04545"/>
    </source>
</evidence>